<accession>H8I9X8</accession>
<name>H8I9X8_METCZ</name>
<keyword evidence="4" id="KW-1185">Reference proteome</keyword>
<dbReference type="InterPro" id="IPR041698">
    <property type="entry name" value="Methyltransf_25"/>
</dbReference>
<evidence type="ECO:0000259" key="2">
    <source>
        <dbReference type="Pfam" id="PF13649"/>
    </source>
</evidence>
<protein>
    <submittedName>
        <fullName evidence="3">Methylase involved in ubiquinone/menaquinone biosynthesis</fullName>
    </submittedName>
</protein>
<dbReference type="RefSeq" id="WP_014406769.1">
    <property type="nucleotide sequence ID" value="NC_017034.1"/>
</dbReference>
<keyword evidence="3" id="KW-0489">Methyltransferase</keyword>
<dbReference type="Pfam" id="PF13649">
    <property type="entry name" value="Methyltransf_25"/>
    <property type="match status" value="1"/>
</dbReference>
<dbReference type="eggNOG" id="arCOG01791">
    <property type="taxonomic scope" value="Archaea"/>
</dbReference>
<dbReference type="AlphaFoldDB" id="H8I9X8"/>
<dbReference type="EMBL" id="CP003243">
    <property type="protein sequence ID" value="AFD00938.1"/>
    <property type="molecule type" value="Genomic_DNA"/>
</dbReference>
<dbReference type="Gene3D" id="2.20.25.110">
    <property type="entry name" value="S-adenosyl-L-methionine-dependent methyltransferases"/>
    <property type="match status" value="1"/>
</dbReference>
<dbReference type="GeneID" id="11972363"/>
<dbReference type="GO" id="GO:0008168">
    <property type="term" value="F:methyltransferase activity"/>
    <property type="evidence" value="ECO:0007669"/>
    <property type="project" value="UniProtKB-KW"/>
</dbReference>
<organism evidence="3 4">
    <name type="scientific">Methanocella conradii (strain DSM 24694 / JCM 17849 / CGMCC 1.5162 / HZ254)</name>
    <dbReference type="NCBI Taxonomy" id="1041930"/>
    <lineage>
        <taxon>Archaea</taxon>
        <taxon>Methanobacteriati</taxon>
        <taxon>Methanobacteriota</taxon>
        <taxon>Stenosarchaea group</taxon>
        <taxon>Methanomicrobia</taxon>
        <taxon>Methanocellales</taxon>
        <taxon>Methanocellaceae</taxon>
        <taxon>Methanocella</taxon>
    </lineage>
</organism>
<dbReference type="CDD" id="cd02440">
    <property type="entry name" value="AdoMet_MTases"/>
    <property type="match status" value="1"/>
</dbReference>
<dbReference type="GO" id="GO:0032259">
    <property type="term" value="P:methylation"/>
    <property type="evidence" value="ECO:0007669"/>
    <property type="project" value="UniProtKB-KW"/>
</dbReference>
<dbReference type="SUPFAM" id="SSF53335">
    <property type="entry name" value="S-adenosyl-L-methionine-dependent methyltransferases"/>
    <property type="match status" value="1"/>
</dbReference>
<evidence type="ECO:0000256" key="1">
    <source>
        <dbReference type="ARBA" id="ARBA00022679"/>
    </source>
</evidence>
<dbReference type="PANTHER" id="PTHR43861">
    <property type="entry name" value="TRANS-ACONITATE 2-METHYLTRANSFERASE-RELATED"/>
    <property type="match status" value="1"/>
</dbReference>
<dbReference type="KEGG" id="mez:Mtc_2203"/>
<reference evidence="3 4" key="1">
    <citation type="journal article" date="2012" name="J. Bacteriol.">
        <title>Complete genome sequence of a thermophilic methanogen, Methanocella conradii HZ254, isolated from Chinese rice field soil.</title>
        <authorList>
            <person name="Lu Z."/>
            <person name="Lu Y."/>
        </authorList>
    </citation>
    <scope>NUCLEOTIDE SEQUENCE [LARGE SCALE GENOMIC DNA]</scope>
    <source>
        <strain evidence="4">DSM 24694 / JCM 17849 / CGMCC 1.5162 / HZ254</strain>
    </source>
</reference>
<dbReference type="STRING" id="1041930.Mtc_2203"/>
<feature type="domain" description="Methyltransferase" evidence="2">
    <location>
        <begin position="47"/>
        <end position="142"/>
    </location>
</feature>
<proteinExistence type="predicted"/>
<gene>
    <name evidence="3" type="ordered locus">Mtc_2203</name>
</gene>
<dbReference type="Proteomes" id="UP000005233">
    <property type="component" value="Chromosome"/>
</dbReference>
<keyword evidence="1" id="KW-0808">Transferase</keyword>
<dbReference type="Gene3D" id="3.40.50.150">
    <property type="entry name" value="Vaccinia Virus protein VP39"/>
    <property type="match status" value="1"/>
</dbReference>
<dbReference type="HOGENOM" id="CLU_069129_8_2_2"/>
<sequence length="273" mass="31343">MNPSDSLHRFYSGFVDKYDLFASWEERKRREGRFFRQILQSNGVESVIDCFCGTGFHVAMLSEMGYHVDGIDISPHMIRKAKENLKDMGLDDRVRVGDVKELVAGEKYDCALSMGNSLPHEFGDENVLKALEGMYGALKYGGIVIIHMENFDRLYEDKERFIPSVYRRTGDGTEAFIFAIDYYEDRVVFNILSLIERGGKPGFEVDVVEYNPINVESLKRLLKEAGFSGLALYEDFMMRPLGRDGTYDLIVVARKRQVSDKRKQLYFLEDAKG</sequence>
<dbReference type="OrthoDB" id="1018at2157"/>
<evidence type="ECO:0000313" key="4">
    <source>
        <dbReference type="Proteomes" id="UP000005233"/>
    </source>
</evidence>
<evidence type="ECO:0000313" key="3">
    <source>
        <dbReference type="EMBL" id="AFD00938.1"/>
    </source>
</evidence>
<keyword evidence="3" id="KW-0830">Ubiquinone</keyword>
<dbReference type="InterPro" id="IPR029063">
    <property type="entry name" value="SAM-dependent_MTases_sf"/>
</dbReference>